<dbReference type="InterPro" id="IPR050595">
    <property type="entry name" value="Bact_response_regulator"/>
</dbReference>
<comment type="caution">
    <text evidence="6">The sequence shown here is derived from an EMBL/GenBank/DDBJ whole genome shotgun (WGS) entry which is preliminary data.</text>
</comment>
<dbReference type="GO" id="GO:0000160">
    <property type="term" value="P:phosphorelay signal transduction system"/>
    <property type="evidence" value="ECO:0007669"/>
    <property type="project" value="InterPro"/>
</dbReference>
<accession>A0A561QB68</accession>
<protein>
    <submittedName>
        <fullName evidence="6">Response regulator receiver domain-containing protein</fullName>
    </submittedName>
</protein>
<dbReference type="PROSITE" id="PS50110">
    <property type="entry name" value="RESPONSE_REGULATORY"/>
    <property type="match status" value="1"/>
</dbReference>
<dbReference type="SUPFAM" id="SSF52172">
    <property type="entry name" value="CheY-like"/>
    <property type="match status" value="1"/>
</dbReference>
<dbReference type="SMART" id="SM00448">
    <property type="entry name" value="REC"/>
    <property type="match status" value="1"/>
</dbReference>
<dbReference type="Gene3D" id="3.40.50.2300">
    <property type="match status" value="1"/>
</dbReference>
<keyword evidence="7" id="KW-1185">Reference proteome</keyword>
<evidence type="ECO:0000313" key="7">
    <source>
        <dbReference type="Proteomes" id="UP000320653"/>
    </source>
</evidence>
<dbReference type="Pfam" id="PF00072">
    <property type="entry name" value="Response_reg"/>
    <property type="match status" value="1"/>
</dbReference>
<organism evidence="6 7">
    <name type="scientific">Neorhizobium alkalisoli</name>
    <dbReference type="NCBI Taxonomy" id="528178"/>
    <lineage>
        <taxon>Bacteria</taxon>
        <taxon>Pseudomonadati</taxon>
        <taxon>Pseudomonadota</taxon>
        <taxon>Alphaproteobacteria</taxon>
        <taxon>Hyphomicrobiales</taxon>
        <taxon>Rhizobiaceae</taxon>
        <taxon>Rhizobium/Agrobacterium group</taxon>
        <taxon>Neorhizobium</taxon>
    </lineage>
</organism>
<dbReference type="PANTHER" id="PTHR44591">
    <property type="entry name" value="STRESS RESPONSE REGULATOR PROTEIN 1"/>
    <property type="match status" value="1"/>
</dbReference>
<name>A0A561QB68_9HYPH</name>
<dbReference type="InterPro" id="IPR011006">
    <property type="entry name" value="CheY-like_superfamily"/>
</dbReference>
<keyword evidence="2" id="KW-0805">Transcription regulation</keyword>
<gene>
    <name evidence="6" type="ORF">FHW37_111115</name>
</gene>
<dbReference type="Proteomes" id="UP000320653">
    <property type="component" value="Unassembled WGS sequence"/>
</dbReference>
<evidence type="ECO:0000256" key="2">
    <source>
        <dbReference type="ARBA" id="ARBA00023015"/>
    </source>
</evidence>
<dbReference type="InterPro" id="IPR001789">
    <property type="entry name" value="Sig_transdc_resp-reg_receiver"/>
</dbReference>
<sequence length="123" mass="13210">MALSTKGPLLVVEDDGLIRMDLADTLQDAGYAVLEAANADEAWAILLEADVSALITDIDMPGSMDGLELARRVGDRWPDCRIIVISGRYNPDATTLPVDATFLIKPVGETELFKALEAHGLTV</sequence>
<reference evidence="6 7" key="1">
    <citation type="submission" date="2019-06" db="EMBL/GenBank/DDBJ databases">
        <title>Sorghum-associated microbial communities from plants grown in Nebraska, USA.</title>
        <authorList>
            <person name="Schachtman D."/>
        </authorList>
    </citation>
    <scope>NUCLEOTIDE SEQUENCE [LARGE SCALE GENOMIC DNA]</scope>
    <source>
        <strain evidence="6 7">1225</strain>
    </source>
</reference>
<proteinExistence type="predicted"/>
<evidence type="ECO:0000313" key="6">
    <source>
        <dbReference type="EMBL" id="TWF47612.1"/>
    </source>
</evidence>
<evidence type="ECO:0000259" key="5">
    <source>
        <dbReference type="PROSITE" id="PS50110"/>
    </source>
</evidence>
<dbReference type="RefSeq" id="WP_145642455.1">
    <property type="nucleotide sequence ID" value="NZ_VIWP01000011.1"/>
</dbReference>
<feature type="modified residue" description="4-aspartylphosphate" evidence="4">
    <location>
        <position position="57"/>
    </location>
</feature>
<dbReference type="EMBL" id="VIWP01000011">
    <property type="protein sequence ID" value="TWF47612.1"/>
    <property type="molecule type" value="Genomic_DNA"/>
</dbReference>
<keyword evidence="1 4" id="KW-0597">Phosphoprotein</keyword>
<evidence type="ECO:0000256" key="1">
    <source>
        <dbReference type="ARBA" id="ARBA00022553"/>
    </source>
</evidence>
<evidence type="ECO:0000256" key="3">
    <source>
        <dbReference type="ARBA" id="ARBA00023163"/>
    </source>
</evidence>
<feature type="domain" description="Response regulatory" evidence="5">
    <location>
        <begin position="8"/>
        <end position="120"/>
    </location>
</feature>
<dbReference type="AlphaFoldDB" id="A0A561QB68"/>
<dbReference type="PANTHER" id="PTHR44591:SF3">
    <property type="entry name" value="RESPONSE REGULATORY DOMAIN-CONTAINING PROTEIN"/>
    <property type="match status" value="1"/>
</dbReference>
<evidence type="ECO:0000256" key="4">
    <source>
        <dbReference type="PROSITE-ProRule" id="PRU00169"/>
    </source>
</evidence>
<dbReference type="OrthoDB" id="9784719at2"/>
<keyword evidence="3" id="KW-0804">Transcription</keyword>